<dbReference type="SUPFAM" id="SSF48264">
    <property type="entry name" value="Cytochrome P450"/>
    <property type="match status" value="1"/>
</dbReference>
<dbReference type="PANTHER" id="PTHR24298">
    <property type="entry name" value="FLAVONOID 3'-MONOOXYGENASE-RELATED"/>
    <property type="match status" value="1"/>
</dbReference>
<keyword evidence="2" id="KW-0812">Transmembrane</keyword>
<evidence type="ECO:0000256" key="4">
    <source>
        <dbReference type="ARBA" id="ARBA00022989"/>
    </source>
</evidence>
<name>A0AB40BG27_DIOCR</name>
<organism evidence="7 8">
    <name type="scientific">Dioscorea cayennensis subsp. rotundata</name>
    <name type="common">White Guinea yam</name>
    <name type="synonym">Dioscorea rotundata</name>
    <dbReference type="NCBI Taxonomy" id="55577"/>
    <lineage>
        <taxon>Eukaryota</taxon>
        <taxon>Viridiplantae</taxon>
        <taxon>Streptophyta</taxon>
        <taxon>Embryophyta</taxon>
        <taxon>Tracheophyta</taxon>
        <taxon>Spermatophyta</taxon>
        <taxon>Magnoliopsida</taxon>
        <taxon>Liliopsida</taxon>
        <taxon>Dioscoreales</taxon>
        <taxon>Dioscoreaceae</taxon>
        <taxon>Dioscorea</taxon>
    </lineage>
</organism>
<reference evidence="8" key="2">
    <citation type="submission" date="2025-08" db="UniProtKB">
        <authorList>
            <consortium name="RefSeq"/>
        </authorList>
    </citation>
    <scope>IDENTIFICATION</scope>
</reference>
<dbReference type="InterPro" id="IPR001128">
    <property type="entry name" value="Cyt_P450"/>
</dbReference>
<dbReference type="InterPro" id="IPR036396">
    <property type="entry name" value="Cyt_P450_sf"/>
</dbReference>
<dbReference type="RefSeq" id="XP_039126259.1">
    <property type="nucleotide sequence ID" value="XM_039270325.1"/>
</dbReference>
<keyword evidence="6" id="KW-0349">Heme</keyword>
<accession>A0AB40BG27</accession>
<comment type="subcellular location">
    <subcellularLocation>
        <location evidence="1">Membrane</location>
        <topology evidence="1">Single-pass membrane protein</topology>
    </subcellularLocation>
</comment>
<evidence type="ECO:0000313" key="7">
    <source>
        <dbReference type="Proteomes" id="UP001515500"/>
    </source>
</evidence>
<dbReference type="PRINTS" id="PR00463">
    <property type="entry name" value="EP450I"/>
</dbReference>
<feature type="binding site" description="axial binding residue" evidence="6">
    <location>
        <position position="158"/>
    </location>
    <ligand>
        <name>heme</name>
        <dbReference type="ChEBI" id="CHEBI:30413"/>
    </ligand>
    <ligandPart>
        <name>Fe</name>
        <dbReference type="ChEBI" id="CHEBI:18248"/>
    </ligandPart>
</feature>
<dbReference type="Proteomes" id="UP001515500">
    <property type="component" value="Chromosome 1"/>
</dbReference>
<evidence type="ECO:0000313" key="8">
    <source>
        <dbReference type="RefSeq" id="XP_039126259.1"/>
    </source>
</evidence>
<dbReference type="AlphaFoldDB" id="A0AB40BG27"/>
<dbReference type="GeneID" id="120262242"/>
<comment type="cofactor">
    <cofactor evidence="6">
        <name>heme</name>
        <dbReference type="ChEBI" id="CHEBI:30413"/>
    </cofactor>
</comment>
<dbReference type="InterPro" id="IPR002401">
    <property type="entry name" value="Cyt_P450_E_grp-I"/>
</dbReference>
<dbReference type="GO" id="GO:0005506">
    <property type="term" value="F:iron ion binding"/>
    <property type="evidence" value="ECO:0007669"/>
    <property type="project" value="InterPro"/>
</dbReference>
<keyword evidence="3 6" id="KW-0479">Metal-binding</keyword>
<keyword evidence="4" id="KW-1133">Transmembrane helix</keyword>
<dbReference type="Gene3D" id="1.10.630.10">
    <property type="entry name" value="Cytochrome P450"/>
    <property type="match status" value="1"/>
</dbReference>
<gene>
    <name evidence="8" type="primary">LOC120262242</name>
</gene>
<dbReference type="GO" id="GO:0020037">
    <property type="term" value="F:heme binding"/>
    <property type="evidence" value="ECO:0007669"/>
    <property type="project" value="InterPro"/>
</dbReference>
<sequence length="215" mass="24476">MVNLANICSEFLNTDTNTTTTSLEGIMVNLVKRQEIQAKLLDEIQEVVGSEAEEVKEEELQGISYLRVVVLEGLRRHPAGHFLLPHSVAEDVLINGYVISKGVTINFIVADVGRDDKVWDKPMEFRKRFMEVGEGEEVDITGSKEINMTPFGTGRRICSRFGLALLYLEYFVVNLIKNFEWKAIKKEEVDLISEKPEFTVVMKNSLRARITPRKI</sequence>
<dbReference type="InterPro" id="IPR051103">
    <property type="entry name" value="Plant_metabolite_P450s"/>
</dbReference>
<evidence type="ECO:0000256" key="3">
    <source>
        <dbReference type="ARBA" id="ARBA00022723"/>
    </source>
</evidence>
<keyword evidence="7" id="KW-1185">Reference proteome</keyword>
<dbReference type="GO" id="GO:0016709">
    <property type="term" value="F:oxidoreductase activity, acting on paired donors, with incorporation or reduction of molecular oxygen, NAD(P)H as one donor, and incorporation of one atom of oxygen"/>
    <property type="evidence" value="ECO:0007669"/>
    <property type="project" value="TreeGrafter"/>
</dbReference>
<proteinExistence type="predicted"/>
<evidence type="ECO:0000256" key="6">
    <source>
        <dbReference type="PIRSR" id="PIRSR602401-1"/>
    </source>
</evidence>
<keyword evidence="5" id="KW-0472">Membrane</keyword>
<evidence type="ECO:0000256" key="2">
    <source>
        <dbReference type="ARBA" id="ARBA00022692"/>
    </source>
</evidence>
<dbReference type="GO" id="GO:0016020">
    <property type="term" value="C:membrane"/>
    <property type="evidence" value="ECO:0007669"/>
    <property type="project" value="UniProtKB-SubCell"/>
</dbReference>
<reference evidence="7" key="1">
    <citation type="submission" date="2025-05" db="UniProtKB">
        <authorList>
            <consortium name="RefSeq"/>
        </authorList>
    </citation>
    <scope>NUCLEOTIDE SEQUENCE [LARGE SCALE GENOMIC DNA]</scope>
</reference>
<dbReference type="Pfam" id="PF00067">
    <property type="entry name" value="p450"/>
    <property type="match status" value="1"/>
</dbReference>
<dbReference type="PANTHER" id="PTHR24298:SF800">
    <property type="entry name" value="CYTOCHROME P450 89A2-RELATED"/>
    <property type="match status" value="1"/>
</dbReference>
<keyword evidence="6" id="KW-0408">Iron</keyword>
<evidence type="ECO:0000256" key="1">
    <source>
        <dbReference type="ARBA" id="ARBA00004167"/>
    </source>
</evidence>
<protein>
    <submittedName>
        <fullName evidence="8">Cytochrome P450 89A2-like</fullName>
    </submittedName>
</protein>
<evidence type="ECO:0000256" key="5">
    <source>
        <dbReference type="ARBA" id="ARBA00023136"/>
    </source>
</evidence>